<dbReference type="GO" id="GO:0008286">
    <property type="term" value="P:insulin receptor signaling pathway"/>
    <property type="evidence" value="ECO:0007669"/>
    <property type="project" value="TreeGrafter"/>
</dbReference>
<feature type="region of interest" description="Disordered" evidence="2">
    <location>
        <begin position="293"/>
        <end position="377"/>
    </location>
</feature>
<feature type="region of interest" description="Disordered" evidence="2">
    <location>
        <begin position="1"/>
        <end position="84"/>
    </location>
</feature>
<evidence type="ECO:0000313" key="4">
    <source>
        <dbReference type="Ensembl" id="ENSMMOP00000028420.1"/>
    </source>
</evidence>
<keyword evidence="5" id="KW-1185">Reference proteome</keyword>
<feature type="compositionally biased region" description="Polar residues" evidence="2">
    <location>
        <begin position="123"/>
        <end position="137"/>
    </location>
</feature>
<name>A0A3Q3XHD8_MOLML</name>
<dbReference type="SMART" id="SM00320">
    <property type="entry name" value="WD40"/>
    <property type="match status" value="6"/>
</dbReference>
<dbReference type="Gene3D" id="2.130.10.10">
    <property type="entry name" value="YVTN repeat-like/Quinoprotein amine dehydrogenase"/>
    <property type="match status" value="2"/>
</dbReference>
<dbReference type="FunFam" id="2.130.10.10:FF:000114">
    <property type="entry name" value="zinc finger protein 106 isoform X1"/>
    <property type="match status" value="1"/>
</dbReference>
<dbReference type="InterPro" id="IPR042622">
    <property type="entry name" value="Znf106"/>
</dbReference>
<feature type="region of interest" description="Disordered" evidence="2">
    <location>
        <begin position="425"/>
        <end position="444"/>
    </location>
</feature>
<dbReference type="InterPro" id="IPR036322">
    <property type="entry name" value="WD40_repeat_dom_sf"/>
</dbReference>
<sequence length="820" mass="90202">MVPLDQEDQSQEDDDIPLLEGFQWDSVMDISASGTSRKRSLSESSLAPASGQSLFPSLTPKEAQKESLNSEQQGSSNLGNQDNPSQQELAQMLDDFAATEQKQPDKLLSSTVAALQRYDSVLGDSSSGTEQYDSQGTGKRRRAAGVSKRNRVQDRLQIDQLLAVSLREEELSRSLQTVDTSLIQARAALQAAYMEVQRLMVVKQQVKTDPVLYSQPSPERNPAEMYQTEDNWENFGDCKESLSGLVETVNKATQATKNCPSPLADFKPSTKLLSHSRRDSEVGSVADCGATQSFESASGPSLLNMPASPSELKSGKRVRKLKKRKVLKKAQGTEQPESSDTELDGEALRPKWLRSRRRLSGGSQVSTSTQPSADRDADVNMEGVEEAMRQPFPAIKHEKADPKSPKHMVELSQVAPAEIDLKLDSEDASPPALGPNTSRAGPQSLACNEVTSTSDIDICKSSESEDNLPTKGVFEGHQEAVNAMQIDNDILYTCSGDRTVRAFDLVSHKCVSVFEGHSSKVNCLSVSANPSLHHRLYSGSSDQTIRCYSLKQQFSLSDRVLCLHSRWTMLYAGLANGTVVTINLKTNKQMDVFECHGPRAVSCLASSQEGARRILLVGSYDSTISVRDAKNGLLLRTLEGHTKTVLCMNVVNDLVFSGSSDQCVHAHNIHTGELVRVYKGHSHAVTVVVVLGKVMVTACLDKLVRVLDLQSHGQLQVYGGHNDMVMCMALHKNMIYTGCYDGSVQAVKLNLLQNFRCRWHGCQLVFGMMAHLQKHLIGDHGCRWKNCEDFFCARSSSKQVRNGMLVHMQKHAEEETEVEP</sequence>
<dbReference type="GO" id="GO:0016020">
    <property type="term" value="C:membrane"/>
    <property type="evidence" value="ECO:0007669"/>
    <property type="project" value="TreeGrafter"/>
</dbReference>
<dbReference type="Ensembl" id="ENSMMOT00000028900.1">
    <property type="protein sequence ID" value="ENSMMOP00000028420.1"/>
    <property type="gene ID" value="ENSMMOG00000021452.1"/>
</dbReference>
<feature type="compositionally biased region" description="Basic residues" evidence="2">
    <location>
        <begin position="315"/>
        <end position="328"/>
    </location>
</feature>
<evidence type="ECO:0000259" key="3">
    <source>
        <dbReference type="PROSITE" id="PS00028"/>
    </source>
</evidence>
<dbReference type="GO" id="GO:0005829">
    <property type="term" value="C:cytosol"/>
    <property type="evidence" value="ECO:0007669"/>
    <property type="project" value="TreeGrafter"/>
</dbReference>
<dbReference type="GO" id="GO:0017124">
    <property type="term" value="F:SH3 domain binding"/>
    <property type="evidence" value="ECO:0007669"/>
    <property type="project" value="TreeGrafter"/>
</dbReference>
<dbReference type="PANTHER" id="PTHR14435:SF2">
    <property type="entry name" value="ZINC FINGER PROTEIN 106"/>
    <property type="match status" value="1"/>
</dbReference>
<dbReference type="AlphaFoldDB" id="A0A3Q3XHD8"/>
<evidence type="ECO:0000256" key="1">
    <source>
        <dbReference type="PROSITE-ProRule" id="PRU00221"/>
    </source>
</evidence>
<feature type="compositionally biased region" description="Polar residues" evidence="2">
    <location>
        <begin position="435"/>
        <end position="444"/>
    </location>
</feature>
<dbReference type="PROSITE" id="PS50082">
    <property type="entry name" value="WD_REPEATS_2"/>
    <property type="match status" value="1"/>
</dbReference>
<dbReference type="SMART" id="SM00564">
    <property type="entry name" value="PQQ"/>
    <property type="match status" value="5"/>
</dbReference>
<dbReference type="InterPro" id="IPR015943">
    <property type="entry name" value="WD40/YVTN_repeat-like_dom_sf"/>
</dbReference>
<feature type="domain" description="C2H2-type" evidence="3">
    <location>
        <begin position="757"/>
        <end position="780"/>
    </location>
</feature>
<evidence type="ECO:0000256" key="2">
    <source>
        <dbReference type="SAM" id="MobiDB-lite"/>
    </source>
</evidence>
<dbReference type="InterPro" id="IPR018391">
    <property type="entry name" value="PQQ_b-propeller_rpt"/>
</dbReference>
<accession>A0A3Q3XHD8</accession>
<reference evidence="4" key="2">
    <citation type="submission" date="2025-09" db="UniProtKB">
        <authorList>
            <consortium name="Ensembl"/>
        </authorList>
    </citation>
    <scope>IDENTIFICATION</scope>
</reference>
<feature type="compositionally biased region" description="Polar residues" evidence="2">
    <location>
        <begin position="66"/>
        <end position="84"/>
    </location>
</feature>
<feature type="repeat" description="WD" evidence="1">
    <location>
        <begin position="474"/>
        <end position="513"/>
    </location>
</feature>
<feature type="region of interest" description="Disordered" evidence="2">
    <location>
        <begin position="123"/>
        <end position="150"/>
    </location>
</feature>
<feature type="compositionally biased region" description="Acidic residues" evidence="2">
    <location>
        <begin position="1"/>
        <end position="17"/>
    </location>
</feature>
<dbReference type="SUPFAM" id="SSF50978">
    <property type="entry name" value="WD40 repeat-like"/>
    <property type="match status" value="1"/>
</dbReference>
<proteinExistence type="predicted"/>
<dbReference type="GO" id="GO:0003723">
    <property type="term" value="F:RNA binding"/>
    <property type="evidence" value="ECO:0007669"/>
    <property type="project" value="InterPro"/>
</dbReference>
<reference evidence="4" key="1">
    <citation type="submission" date="2025-08" db="UniProtKB">
        <authorList>
            <consortium name="Ensembl"/>
        </authorList>
    </citation>
    <scope>IDENTIFICATION</scope>
</reference>
<dbReference type="Proteomes" id="UP000261620">
    <property type="component" value="Unplaced"/>
</dbReference>
<dbReference type="PROSITE" id="PS00028">
    <property type="entry name" value="ZINC_FINGER_C2H2_1"/>
    <property type="match status" value="1"/>
</dbReference>
<evidence type="ECO:0000313" key="5">
    <source>
        <dbReference type="Proteomes" id="UP000261620"/>
    </source>
</evidence>
<dbReference type="InterPro" id="IPR001680">
    <property type="entry name" value="WD40_rpt"/>
</dbReference>
<dbReference type="Pfam" id="PF00400">
    <property type="entry name" value="WD40"/>
    <property type="match status" value="5"/>
</dbReference>
<dbReference type="CDD" id="cd00200">
    <property type="entry name" value="WD40"/>
    <property type="match status" value="1"/>
</dbReference>
<organism evidence="4 5">
    <name type="scientific">Mola mola</name>
    <name type="common">Ocean sunfish</name>
    <name type="synonym">Tetraodon mola</name>
    <dbReference type="NCBI Taxonomy" id="94237"/>
    <lineage>
        <taxon>Eukaryota</taxon>
        <taxon>Metazoa</taxon>
        <taxon>Chordata</taxon>
        <taxon>Craniata</taxon>
        <taxon>Vertebrata</taxon>
        <taxon>Euteleostomi</taxon>
        <taxon>Actinopterygii</taxon>
        <taxon>Neopterygii</taxon>
        <taxon>Teleostei</taxon>
        <taxon>Neoteleostei</taxon>
        <taxon>Acanthomorphata</taxon>
        <taxon>Eupercaria</taxon>
        <taxon>Tetraodontiformes</taxon>
        <taxon>Molidae</taxon>
        <taxon>Mola</taxon>
    </lineage>
</organism>
<keyword evidence="1" id="KW-0853">WD repeat</keyword>
<dbReference type="PANTHER" id="PTHR14435">
    <property type="entry name" value="ZINC FINGER PROTEIN 106"/>
    <property type="match status" value="1"/>
</dbReference>
<protein>
    <recommendedName>
        <fullName evidence="3">C2H2-type domain-containing protein</fullName>
    </recommendedName>
</protein>
<dbReference type="InterPro" id="IPR013087">
    <property type="entry name" value="Znf_C2H2_type"/>
</dbReference>
<feature type="compositionally biased region" description="Polar residues" evidence="2">
    <location>
        <begin position="42"/>
        <end position="56"/>
    </location>
</feature>